<keyword evidence="5" id="KW-1185">Reference proteome</keyword>
<dbReference type="PANTHER" id="PTHR43019:SF23">
    <property type="entry name" value="PROTEASE DO-LIKE 5, CHLOROPLASTIC"/>
    <property type="match status" value="1"/>
</dbReference>
<name>A0A4P6UQ65_9BACL</name>
<protein>
    <submittedName>
        <fullName evidence="4">Serine protease</fullName>
    </submittedName>
</protein>
<feature type="transmembrane region" description="Helical" evidence="3">
    <location>
        <begin position="54"/>
        <end position="75"/>
    </location>
</feature>
<dbReference type="Proteomes" id="UP000291151">
    <property type="component" value="Chromosome"/>
</dbReference>
<dbReference type="GO" id="GO:0004252">
    <property type="term" value="F:serine-type endopeptidase activity"/>
    <property type="evidence" value="ECO:0007669"/>
    <property type="project" value="InterPro"/>
</dbReference>
<dbReference type="Gene3D" id="2.40.10.120">
    <property type="match status" value="1"/>
</dbReference>
<dbReference type="EMBL" id="CP036528">
    <property type="protein sequence ID" value="QBK24657.1"/>
    <property type="molecule type" value="Genomic_DNA"/>
</dbReference>
<dbReference type="Pfam" id="PF13365">
    <property type="entry name" value="Trypsin_2"/>
    <property type="match status" value="1"/>
</dbReference>
<dbReference type="KEGG" id="uth:DKZ56_01315"/>
<sequence length="279" mass="31410">MANEEKHEQEPMNEEEFLEIVLEAQKEALEKEREDRLKEEEIAKKPRRFRKMMALLMAIILAFSTFAVIFEIYSIPAIEFLKTSARLSSQKEIQSYKKAVVQITTEDGKGTGFSISENGLIVTNEHVIDDALTIKVSFPDDGLYKGEVVATYPEVDLALLQVDGKDLPYLTLSEKYQYLQQESIYIIGNPLYFTGIANEGHVLEPVLLADWEEEVYMIDAPVYRGNSGSPVINDDGKVIGIIFATLDHEKFGQVGLFIPVAYLQERMSNSSSLHSTTGS</sequence>
<dbReference type="SUPFAM" id="SSF50494">
    <property type="entry name" value="Trypsin-like serine proteases"/>
    <property type="match status" value="1"/>
</dbReference>
<evidence type="ECO:0000313" key="4">
    <source>
        <dbReference type="EMBL" id="QBK24657.1"/>
    </source>
</evidence>
<proteinExistence type="predicted"/>
<organism evidence="4 5">
    <name type="scientific">Ureibacillus thermophilus</name>
    <dbReference type="NCBI Taxonomy" id="367743"/>
    <lineage>
        <taxon>Bacteria</taxon>
        <taxon>Bacillati</taxon>
        <taxon>Bacillota</taxon>
        <taxon>Bacilli</taxon>
        <taxon>Bacillales</taxon>
        <taxon>Caryophanaceae</taxon>
        <taxon>Ureibacillus</taxon>
    </lineage>
</organism>
<accession>A0A4P6UQ65</accession>
<dbReference type="AlphaFoldDB" id="A0A4P6UQ65"/>
<keyword evidence="3" id="KW-0812">Transmembrane</keyword>
<keyword evidence="4" id="KW-0645">Protease</keyword>
<keyword evidence="1" id="KW-0378">Hydrolase</keyword>
<dbReference type="RefSeq" id="WP_208650929.1">
    <property type="nucleotide sequence ID" value="NZ_CP036528.1"/>
</dbReference>
<keyword evidence="3" id="KW-1133">Transmembrane helix</keyword>
<reference evidence="4 5" key="1">
    <citation type="submission" date="2019-02" db="EMBL/GenBank/DDBJ databases">
        <title>Ureibacillus thermophilus.</title>
        <authorList>
            <person name="Sunny J.S."/>
            <person name="Natarajan A."/>
            <person name="Saleena L.M."/>
        </authorList>
    </citation>
    <scope>NUCLEOTIDE SEQUENCE [LARGE SCALE GENOMIC DNA]</scope>
    <source>
        <strain evidence="4 5">LM102</strain>
    </source>
</reference>
<dbReference type="PRINTS" id="PR00834">
    <property type="entry name" value="PROTEASES2C"/>
</dbReference>
<evidence type="ECO:0000256" key="2">
    <source>
        <dbReference type="SAM" id="Coils"/>
    </source>
</evidence>
<dbReference type="InterPro" id="IPR009003">
    <property type="entry name" value="Peptidase_S1_PA"/>
</dbReference>
<evidence type="ECO:0000313" key="5">
    <source>
        <dbReference type="Proteomes" id="UP000291151"/>
    </source>
</evidence>
<evidence type="ECO:0000256" key="3">
    <source>
        <dbReference type="SAM" id="Phobius"/>
    </source>
</evidence>
<keyword evidence="1" id="KW-0720">Serine protease</keyword>
<gene>
    <name evidence="4" type="ORF">DKZ56_01315</name>
</gene>
<dbReference type="PANTHER" id="PTHR43019">
    <property type="entry name" value="SERINE ENDOPROTEASE DEGS"/>
    <property type="match status" value="1"/>
</dbReference>
<dbReference type="GO" id="GO:0006508">
    <property type="term" value="P:proteolysis"/>
    <property type="evidence" value="ECO:0007669"/>
    <property type="project" value="UniProtKB-KW"/>
</dbReference>
<keyword evidence="2" id="KW-0175">Coiled coil</keyword>
<keyword evidence="3" id="KW-0472">Membrane</keyword>
<dbReference type="InterPro" id="IPR001940">
    <property type="entry name" value="Peptidase_S1C"/>
</dbReference>
<feature type="coiled-coil region" evidence="2">
    <location>
        <begin position="15"/>
        <end position="42"/>
    </location>
</feature>
<evidence type="ECO:0000256" key="1">
    <source>
        <dbReference type="ARBA" id="ARBA00022825"/>
    </source>
</evidence>